<evidence type="ECO:0000259" key="3">
    <source>
        <dbReference type="PROSITE" id="PS50894"/>
    </source>
</evidence>
<sequence length="331" mass="36265">MDAGNQQRILGYFIEEAKEHLETLEKGLLDLPSVVKEPERVNEMFRAAHSVKGGAAMLGFGSIQKTAHRLEDSFKILKEHPINVDQQLETLFLRGYDTLKDLIEQLQSPFGLREEEANKTVQAAEPSFSQLQSYLNRQVTGADEPATAASPTPSLKQEKTQGKSSPNFASQVMEILKQMLQLFKQQDSPASRQKLQILCKRLVQLETGNEDWKRLIQVSYKAIANPKNSFQALAPVVIKELKTASDQLQAGNSSALTLSPALQKLTAATPASATSSKSQEKPPVTPPATTPKQITITVEPKSAAKAIVQAFDKPQLVQLVKILAQAARASS</sequence>
<gene>
    <name evidence="4" type="ORF">KME25_17250</name>
</gene>
<proteinExistence type="predicted"/>
<dbReference type="InterPro" id="IPR036641">
    <property type="entry name" value="HPT_dom_sf"/>
</dbReference>
<dbReference type="PANTHER" id="PTHR43395:SF10">
    <property type="entry name" value="CHEMOTAXIS PROTEIN CHEA"/>
    <property type="match status" value="1"/>
</dbReference>
<dbReference type="Gene3D" id="1.20.120.160">
    <property type="entry name" value="HPT domain"/>
    <property type="match status" value="1"/>
</dbReference>
<feature type="compositionally biased region" description="Low complexity" evidence="2">
    <location>
        <begin position="267"/>
        <end position="277"/>
    </location>
</feature>
<evidence type="ECO:0000256" key="2">
    <source>
        <dbReference type="SAM" id="MobiDB-lite"/>
    </source>
</evidence>
<feature type="region of interest" description="Disordered" evidence="2">
    <location>
        <begin position="267"/>
        <end position="293"/>
    </location>
</feature>
<reference evidence="4" key="1">
    <citation type="submission" date="2021-05" db="EMBL/GenBank/DDBJ databases">
        <authorList>
            <person name="Pietrasiak N."/>
            <person name="Ward R."/>
            <person name="Stajich J.E."/>
            <person name="Kurbessoian T."/>
        </authorList>
    </citation>
    <scope>NUCLEOTIDE SEQUENCE</scope>
    <source>
        <strain evidence="4">CPER-KK1</strain>
    </source>
</reference>
<evidence type="ECO:0000256" key="1">
    <source>
        <dbReference type="PROSITE-ProRule" id="PRU00110"/>
    </source>
</evidence>
<protein>
    <submittedName>
        <fullName evidence="4">Hpt domain-containing protein</fullName>
    </submittedName>
</protein>
<dbReference type="CDD" id="cd00088">
    <property type="entry name" value="HPT"/>
    <property type="match status" value="1"/>
</dbReference>
<dbReference type="GO" id="GO:0000160">
    <property type="term" value="P:phosphorelay signal transduction system"/>
    <property type="evidence" value="ECO:0007669"/>
    <property type="project" value="InterPro"/>
</dbReference>
<feature type="region of interest" description="Disordered" evidence="2">
    <location>
        <begin position="139"/>
        <end position="164"/>
    </location>
</feature>
<dbReference type="Pfam" id="PF01627">
    <property type="entry name" value="Hpt"/>
    <property type="match status" value="1"/>
</dbReference>
<feature type="modified residue" description="Phosphohistidine" evidence="1">
    <location>
        <position position="49"/>
    </location>
</feature>
<keyword evidence="1" id="KW-0597">Phosphoprotein</keyword>
<reference evidence="4" key="2">
    <citation type="journal article" date="2022" name="Microbiol. Resour. Announc.">
        <title>Metagenome Sequencing to Explore Phylogenomics of Terrestrial Cyanobacteria.</title>
        <authorList>
            <person name="Ward R.D."/>
            <person name="Stajich J.E."/>
            <person name="Johansen J.R."/>
            <person name="Huntemann M."/>
            <person name="Clum A."/>
            <person name="Foster B."/>
            <person name="Foster B."/>
            <person name="Roux S."/>
            <person name="Palaniappan K."/>
            <person name="Varghese N."/>
            <person name="Mukherjee S."/>
            <person name="Reddy T.B.K."/>
            <person name="Daum C."/>
            <person name="Copeland A."/>
            <person name="Chen I.A."/>
            <person name="Ivanova N.N."/>
            <person name="Kyrpides N.C."/>
            <person name="Shapiro N."/>
            <person name="Eloe-Fadrosh E.A."/>
            <person name="Pietrasiak N."/>
        </authorList>
    </citation>
    <scope>NUCLEOTIDE SEQUENCE</scope>
    <source>
        <strain evidence="4">CPER-KK1</strain>
    </source>
</reference>
<dbReference type="Proteomes" id="UP000753908">
    <property type="component" value="Unassembled WGS sequence"/>
</dbReference>
<evidence type="ECO:0000313" key="4">
    <source>
        <dbReference type="EMBL" id="MBW4546172.1"/>
    </source>
</evidence>
<dbReference type="PANTHER" id="PTHR43395">
    <property type="entry name" value="SENSOR HISTIDINE KINASE CHEA"/>
    <property type="match status" value="1"/>
</dbReference>
<feature type="domain" description="HPt" evidence="3">
    <location>
        <begin position="2"/>
        <end position="109"/>
    </location>
</feature>
<dbReference type="AlphaFoldDB" id="A0A951PM99"/>
<evidence type="ECO:0000313" key="5">
    <source>
        <dbReference type="Proteomes" id="UP000753908"/>
    </source>
</evidence>
<dbReference type="SMART" id="SM00073">
    <property type="entry name" value="HPT"/>
    <property type="match status" value="1"/>
</dbReference>
<dbReference type="PROSITE" id="PS50894">
    <property type="entry name" value="HPT"/>
    <property type="match status" value="1"/>
</dbReference>
<dbReference type="SUPFAM" id="SSF47226">
    <property type="entry name" value="Histidine-containing phosphotransfer domain, HPT domain"/>
    <property type="match status" value="1"/>
</dbReference>
<accession>A0A951PM99</accession>
<dbReference type="InterPro" id="IPR008207">
    <property type="entry name" value="Sig_transdc_His_kin_Hpt_dom"/>
</dbReference>
<organism evidence="4 5">
    <name type="scientific">Symplocastrum torsivum CPER-KK1</name>
    <dbReference type="NCBI Taxonomy" id="450513"/>
    <lineage>
        <taxon>Bacteria</taxon>
        <taxon>Bacillati</taxon>
        <taxon>Cyanobacteriota</taxon>
        <taxon>Cyanophyceae</taxon>
        <taxon>Oscillatoriophycideae</taxon>
        <taxon>Oscillatoriales</taxon>
        <taxon>Microcoleaceae</taxon>
        <taxon>Symplocastrum</taxon>
    </lineage>
</organism>
<name>A0A951PM99_9CYAN</name>
<comment type="caution">
    <text evidence="4">The sequence shown here is derived from an EMBL/GenBank/DDBJ whole genome shotgun (WGS) entry which is preliminary data.</text>
</comment>
<dbReference type="EMBL" id="JAHHIF010000022">
    <property type="protein sequence ID" value="MBW4546172.1"/>
    <property type="molecule type" value="Genomic_DNA"/>
</dbReference>
<dbReference type="InterPro" id="IPR051315">
    <property type="entry name" value="Bact_Chemotaxis_CheA"/>
</dbReference>